<sequence>MRSPAAAPGLGAAAPEDVGLSSAGLDRVDTAVRQKIDDGVLAGAVTLVARHGKIVRTSAMGLDRRFPRTPMRTDTIFRIFSMTKPVTGLAMGILADEGRWQPEDPIAEYLPELRGLQVADGFDERGRPILADPGHPPTMRELLTHTAGFAYGWDKSDPLTSLYRKEKPLRAKDLGDLVARVGRLPLAYRPGSSWRYSISMDLQGAIIERLSGQSLPDFFRERIFEPLGMADTAFHTPPGKRRRRAALYYTGGPFRLLRVPNPLGRDRSAPPAAALGGAGLVSTAGDYARFAQLLLNRGDWHGRRIVSAGAVTAQMTNQLPESLLAKGFHAGHMDLRPGFGYGFNGAVFHDPTLAGAPVGRGTYQWDGAAGTWFWVDPEHDLLYVGMIQLLSYAAPPLQKITQSLLADAILDR</sequence>
<reference evidence="3" key="1">
    <citation type="journal article" date="2019" name="Int. J. Syst. Evol. Microbiol.">
        <title>The Global Catalogue of Microorganisms (GCM) 10K type strain sequencing project: providing services to taxonomists for standard genome sequencing and annotation.</title>
        <authorList>
            <consortium name="The Broad Institute Genomics Platform"/>
            <consortium name="The Broad Institute Genome Sequencing Center for Infectious Disease"/>
            <person name="Wu L."/>
            <person name="Ma J."/>
        </authorList>
    </citation>
    <scope>NUCLEOTIDE SEQUENCE [LARGE SCALE GENOMIC DNA]</scope>
    <source>
        <strain evidence="3">JCM 16898</strain>
    </source>
</reference>
<keyword evidence="3" id="KW-1185">Reference proteome</keyword>
<dbReference type="PANTHER" id="PTHR43283:SF3">
    <property type="entry name" value="BETA-LACTAMASE FAMILY PROTEIN (AFU_ORTHOLOGUE AFUA_5G07500)"/>
    <property type="match status" value="1"/>
</dbReference>
<dbReference type="Gene3D" id="3.40.710.10">
    <property type="entry name" value="DD-peptidase/beta-lactamase superfamily"/>
    <property type="match status" value="1"/>
</dbReference>
<protein>
    <submittedName>
        <fullName evidence="2">Serine hydrolase domain-containing protein</fullName>
    </submittedName>
</protein>
<dbReference type="RefSeq" id="WP_344855842.1">
    <property type="nucleotide sequence ID" value="NZ_BAAAZN010000002.1"/>
</dbReference>
<feature type="domain" description="Beta-lactamase-related" evidence="1">
    <location>
        <begin position="28"/>
        <end position="390"/>
    </location>
</feature>
<dbReference type="Pfam" id="PF00144">
    <property type="entry name" value="Beta-lactamase"/>
    <property type="match status" value="1"/>
</dbReference>
<name>A0ABP6V915_9PSEU</name>
<dbReference type="InterPro" id="IPR012338">
    <property type="entry name" value="Beta-lactam/transpept-like"/>
</dbReference>
<dbReference type="Proteomes" id="UP001500689">
    <property type="component" value="Unassembled WGS sequence"/>
</dbReference>
<dbReference type="SUPFAM" id="SSF56601">
    <property type="entry name" value="beta-lactamase/transpeptidase-like"/>
    <property type="match status" value="1"/>
</dbReference>
<keyword evidence="2" id="KW-0378">Hydrolase</keyword>
<organism evidence="2 3">
    <name type="scientific">Amycolatopsis ultiminotia</name>
    <dbReference type="NCBI Taxonomy" id="543629"/>
    <lineage>
        <taxon>Bacteria</taxon>
        <taxon>Bacillati</taxon>
        <taxon>Actinomycetota</taxon>
        <taxon>Actinomycetes</taxon>
        <taxon>Pseudonocardiales</taxon>
        <taxon>Pseudonocardiaceae</taxon>
        <taxon>Amycolatopsis</taxon>
    </lineage>
</organism>
<gene>
    <name evidence="2" type="ORF">GCM10022222_10380</name>
</gene>
<dbReference type="InterPro" id="IPR050789">
    <property type="entry name" value="Diverse_Enzym_Activities"/>
</dbReference>
<comment type="caution">
    <text evidence="2">The sequence shown here is derived from an EMBL/GenBank/DDBJ whole genome shotgun (WGS) entry which is preliminary data.</text>
</comment>
<proteinExistence type="predicted"/>
<dbReference type="InterPro" id="IPR001466">
    <property type="entry name" value="Beta-lactam-related"/>
</dbReference>
<dbReference type="EMBL" id="BAAAZN010000002">
    <property type="protein sequence ID" value="GAA3529337.1"/>
    <property type="molecule type" value="Genomic_DNA"/>
</dbReference>
<dbReference type="PANTHER" id="PTHR43283">
    <property type="entry name" value="BETA-LACTAMASE-RELATED"/>
    <property type="match status" value="1"/>
</dbReference>
<evidence type="ECO:0000313" key="3">
    <source>
        <dbReference type="Proteomes" id="UP001500689"/>
    </source>
</evidence>
<accession>A0ABP6V915</accession>
<dbReference type="GO" id="GO:0016787">
    <property type="term" value="F:hydrolase activity"/>
    <property type="evidence" value="ECO:0007669"/>
    <property type="project" value="UniProtKB-KW"/>
</dbReference>
<evidence type="ECO:0000313" key="2">
    <source>
        <dbReference type="EMBL" id="GAA3529337.1"/>
    </source>
</evidence>
<evidence type="ECO:0000259" key="1">
    <source>
        <dbReference type="Pfam" id="PF00144"/>
    </source>
</evidence>